<dbReference type="SUPFAM" id="SSF55874">
    <property type="entry name" value="ATPase domain of HSP90 chaperone/DNA topoisomerase II/histidine kinase"/>
    <property type="match status" value="1"/>
</dbReference>
<dbReference type="PRINTS" id="PR00344">
    <property type="entry name" value="BCTRLSENSOR"/>
</dbReference>
<evidence type="ECO:0000256" key="2">
    <source>
        <dbReference type="ARBA" id="ARBA00012438"/>
    </source>
</evidence>
<dbReference type="EC" id="2.7.13.3" evidence="2"/>
<evidence type="ECO:0000313" key="6">
    <source>
        <dbReference type="EMBL" id="QNJ97674.1"/>
    </source>
</evidence>
<dbReference type="PANTHER" id="PTHR43065">
    <property type="entry name" value="SENSOR HISTIDINE KINASE"/>
    <property type="match status" value="1"/>
</dbReference>
<dbReference type="GO" id="GO:0000155">
    <property type="term" value="F:phosphorelay sensor kinase activity"/>
    <property type="evidence" value="ECO:0007669"/>
    <property type="project" value="InterPro"/>
</dbReference>
<feature type="coiled-coil region" evidence="4">
    <location>
        <begin position="55"/>
        <end position="99"/>
    </location>
</feature>
<protein>
    <recommendedName>
        <fullName evidence="2">histidine kinase</fullName>
        <ecNumber evidence="2">2.7.13.3</ecNumber>
    </recommendedName>
</protein>
<dbReference type="InterPro" id="IPR036097">
    <property type="entry name" value="HisK_dim/P_sf"/>
</dbReference>
<evidence type="ECO:0000256" key="3">
    <source>
        <dbReference type="ARBA" id="ARBA00022553"/>
    </source>
</evidence>
<dbReference type="SMART" id="SM00387">
    <property type="entry name" value="HATPase_c"/>
    <property type="match status" value="1"/>
</dbReference>
<dbReference type="CDD" id="cd00082">
    <property type="entry name" value="HisKA"/>
    <property type="match status" value="1"/>
</dbReference>
<dbReference type="InterPro" id="IPR003661">
    <property type="entry name" value="HisK_dim/P_dom"/>
</dbReference>
<reference evidence="6 7" key="1">
    <citation type="submission" date="2020-04" db="EMBL/GenBank/DDBJ databases">
        <title>Genome sequence of Altibacter aquimarinus strain ALE3EI.</title>
        <authorList>
            <person name="Oh H.-M."/>
            <person name="Jang D."/>
        </authorList>
    </citation>
    <scope>NUCLEOTIDE SEQUENCE [LARGE SCALE GENOMIC DNA]</scope>
    <source>
        <strain evidence="6 7">ALE3EI</strain>
    </source>
</reference>
<name>A0A7G8PTK8_9FLAO</name>
<dbReference type="InterPro" id="IPR036890">
    <property type="entry name" value="HATPase_C_sf"/>
</dbReference>
<dbReference type="SUPFAM" id="SSF47384">
    <property type="entry name" value="Homodimeric domain of signal transducing histidine kinase"/>
    <property type="match status" value="1"/>
</dbReference>
<evidence type="ECO:0000313" key="7">
    <source>
        <dbReference type="Proteomes" id="UP000515514"/>
    </source>
</evidence>
<dbReference type="Gene3D" id="1.10.287.130">
    <property type="match status" value="1"/>
</dbReference>
<dbReference type="KEGG" id="alti:ALE3EI_1102"/>
<evidence type="ECO:0000259" key="5">
    <source>
        <dbReference type="PROSITE" id="PS50109"/>
    </source>
</evidence>
<dbReference type="PROSITE" id="PS50109">
    <property type="entry name" value="HIS_KIN"/>
    <property type="match status" value="1"/>
</dbReference>
<dbReference type="RefSeq" id="WP_186991755.1">
    <property type="nucleotide sequence ID" value="NZ_CP052909.1"/>
</dbReference>
<keyword evidence="3" id="KW-0597">Phosphoprotein</keyword>
<feature type="domain" description="Histidine kinase" evidence="5">
    <location>
        <begin position="108"/>
        <end position="346"/>
    </location>
</feature>
<keyword evidence="7" id="KW-1185">Reference proteome</keyword>
<dbReference type="PANTHER" id="PTHR43065:SF42">
    <property type="entry name" value="TWO-COMPONENT SENSOR PPRA"/>
    <property type="match status" value="1"/>
</dbReference>
<keyword evidence="6" id="KW-0808">Transferase</keyword>
<comment type="catalytic activity">
    <reaction evidence="1">
        <text>ATP + protein L-histidine = ADP + protein N-phospho-L-histidine.</text>
        <dbReference type="EC" id="2.7.13.3"/>
    </reaction>
</comment>
<dbReference type="InterPro" id="IPR004358">
    <property type="entry name" value="Sig_transdc_His_kin-like_C"/>
</dbReference>
<evidence type="ECO:0000256" key="4">
    <source>
        <dbReference type="SAM" id="Coils"/>
    </source>
</evidence>
<dbReference type="EMBL" id="CP052909">
    <property type="protein sequence ID" value="QNJ97674.1"/>
    <property type="molecule type" value="Genomic_DNA"/>
</dbReference>
<evidence type="ECO:0000256" key="1">
    <source>
        <dbReference type="ARBA" id="ARBA00000085"/>
    </source>
</evidence>
<dbReference type="Gene3D" id="3.30.565.10">
    <property type="entry name" value="Histidine kinase-like ATPase, C-terminal domain"/>
    <property type="match status" value="1"/>
</dbReference>
<dbReference type="AlphaFoldDB" id="A0A7G8PTK8"/>
<keyword evidence="4" id="KW-0175">Coiled coil</keyword>
<organism evidence="6 7">
    <name type="scientific">Constantimarinum furrinae</name>
    <dbReference type="NCBI Taxonomy" id="2562285"/>
    <lineage>
        <taxon>Bacteria</taxon>
        <taxon>Pseudomonadati</taxon>
        <taxon>Bacteroidota</taxon>
        <taxon>Flavobacteriia</taxon>
        <taxon>Flavobacteriales</taxon>
        <taxon>Flavobacteriaceae</taxon>
        <taxon>Altibacter/Constantimarinum group</taxon>
        <taxon>Constantimarinum</taxon>
    </lineage>
</organism>
<sequence length="347" mass="38886">MNQNLQFILNFIQESEQLSEEEKTSLTKAAKDAEKALIISEFKLERTEKVKRTTAILLEETIEELEQKRKSIEETNEALSQSLEELKNTQAQLIQSEKMASLGELTAGIAHEIQNPLNFVNNFSEVSKELLDEMKEELENGNLEDVKEIANDVIQNLEKITHHGKRADGIVKGMLQHSRSSSGVKESIKMNQLVDEYVRLAYHGLRAKDKTFNASLETDYDKTIETVNIVPQDIGRVVLNLITNAFYAVSERKKTESSDYKPTVWTTTTKEGNTIKIQVKDNGMGMPKAIREKIFQPFFTTKPTGQGTGLGLSLSYDIIKAHGGDLSVSSEVNKGTEFIISIPSTNS</sequence>
<dbReference type="Proteomes" id="UP000515514">
    <property type="component" value="Chromosome"/>
</dbReference>
<dbReference type="Pfam" id="PF02518">
    <property type="entry name" value="HATPase_c"/>
    <property type="match status" value="1"/>
</dbReference>
<proteinExistence type="predicted"/>
<dbReference type="InterPro" id="IPR003594">
    <property type="entry name" value="HATPase_dom"/>
</dbReference>
<accession>A0A7G8PTK8</accession>
<dbReference type="InterPro" id="IPR005467">
    <property type="entry name" value="His_kinase_dom"/>
</dbReference>
<gene>
    <name evidence="6" type="ORF">ALE3EI_1102</name>
</gene>
<keyword evidence="6" id="KW-0418">Kinase</keyword>
<dbReference type="Pfam" id="PF00512">
    <property type="entry name" value="HisKA"/>
    <property type="match status" value="1"/>
</dbReference>
<dbReference type="SMART" id="SM00388">
    <property type="entry name" value="HisKA"/>
    <property type="match status" value="1"/>
</dbReference>